<dbReference type="NCBIfam" id="TIGR00225">
    <property type="entry name" value="prc"/>
    <property type="match status" value="1"/>
</dbReference>
<dbReference type="PROSITE" id="PS50106">
    <property type="entry name" value="PDZ"/>
    <property type="match status" value="1"/>
</dbReference>
<feature type="domain" description="PDZ" evidence="6">
    <location>
        <begin position="107"/>
        <end position="189"/>
    </location>
</feature>
<dbReference type="InterPro" id="IPR004447">
    <property type="entry name" value="Peptidase_S41A"/>
</dbReference>
<dbReference type="InterPro" id="IPR055210">
    <property type="entry name" value="CtpA/B_N"/>
</dbReference>
<dbReference type="Pfam" id="PF22694">
    <property type="entry name" value="CtpB_N-like"/>
    <property type="match status" value="1"/>
</dbReference>
<dbReference type="Proteomes" id="UP001596142">
    <property type="component" value="Unassembled WGS sequence"/>
</dbReference>
<reference evidence="8" key="1">
    <citation type="journal article" date="2019" name="Int. J. Syst. Evol. Microbiol.">
        <title>The Global Catalogue of Microorganisms (GCM) 10K type strain sequencing project: providing services to taxonomists for standard genome sequencing and annotation.</title>
        <authorList>
            <consortium name="The Broad Institute Genomics Platform"/>
            <consortium name="The Broad Institute Genome Sequencing Center for Infectious Disease"/>
            <person name="Wu L."/>
            <person name="Ma J."/>
        </authorList>
    </citation>
    <scope>NUCLEOTIDE SEQUENCE [LARGE SCALE GENOMIC DNA]</scope>
    <source>
        <strain evidence="8">CECT 7184</strain>
    </source>
</reference>
<gene>
    <name evidence="7" type="ORF">ACFPU1_00765</name>
</gene>
<comment type="similarity">
    <text evidence="1 5">Belongs to the peptidase S41A family.</text>
</comment>
<accession>A0ABW0YMH6</accession>
<dbReference type="PANTHER" id="PTHR32060:SF29">
    <property type="entry name" value="CARBOXY-TERMINAL PROCESSING PROTEASE CTPB"/>
    <property type="match status" value="1"/>
</dbReference>
<evidence type="ECO:0000313" key="7">
    <source>
        <dbReference type="EMBL" id="MFC5711304.1"/>
    </source>
</evidence>
<dbReference type="SUPFAM" id="SSF50156">
    <property type="entry name" value="PDZ domain-like"/>
    <property type="match status" value="1"/>
</dbReference>
<dbReference type="InterPro" id="IPR029045">
    <property type="entry name" value="ClpP/crotonase-like_dom_sf"/>
</dbReference>
<dbReference type="Pfam" id="PF13180">
    <property type="entry name" value="PDZ_2"/>
    <property type="match status" value="1"/>
</dbReference>
<keyword evidence="8" id="KW-1185">Reference proteome</keyword>
<evidence type="ECO:0000259" key="6">
    <source>
        <dbReference type="PROSITE" id="PS50106"/>
    </source>
</evidence>
<dbReference type="Gene3D" id="3.30.750.44">
    <property type="match status" value="1"/>
</dbReference>
<comment type="caution">
    <text evidence="7">The sequence shown here is derived from an EMBL/GenBank/DDBJ whole genome shotgun (WGS) entry which is preliminary data.</text>
</comment>
<dbReference type="SUPFAM" id="SSF52096">
    <property type="entry name" value="ClpP/crotonase"/>
    <property type="match status" value="1"/>
</dbReference>
<dbReference type="Gene3D" id="2.30.42.10">
    <property type="match status" value="1"/>
</dbReference>
<dbReference type="InterPro" id="IPR036366">
    <property type="entry name" value="PGBDSf"/>
</dbReference>
<dbReference type="CDD" id="cd07560">
    <property type="entry name" value="Peptidase_S41_CPP"/>
    <property type="match status" value="1"/>
</dbReference>
<dbReference type="InterPro" id="IPR001478">
    <property type="entry name" value="PDZ"/>
</dbReference>
<dbReference type="Gene3D" id="1.10.101.10">
    <property type="entry name" value="PGBD-like superfamily/PGBD"/>
    <property type="match status" value="1"/>
</dbReference>
<evidence type="ECO:0000256" key="1">
    <source>
        <dbReference type="ARBA" id="ARBA00009179"/>
    </source>
</evidence>
<evidence type="ECO:0000256" key="3">
    <source>
        <dbReference type="ARBA" id="ARBA00022801"/>
    </source>
</evidence>
<evidence type="ECO:0000256" key="5">
    <source>
        <dbReference type="RuleBase" id="RU004404"/>
    </source>
</evidence>
<dbReference type="Gene3D" id="3.90.226.10">
    <property type="entry name" value="2-enoyl-CoA Hydratase, Chain A, domain 1"/>
    <property type="match status" value="1"/>
</dbReference>
<keyword evidence="2 5" id="KW-0645">Protease</keyword>
<dbReference type="InterPro" id="IPR005151">
    <property type="entry name" value="Tail-specific_protease"/>
</dbReference>
<evidence type="ECO:0000256" key="4">
    <source>
        <dbReference type="ARBA" id="ARBA00022825"/>
    </source>
</evidence>
<dbReference type="InterPro" id="IPR036034">
    <property type="entry name" value="PDZ_sf"/>
</dbReference>
<proteinExistence type="inferred from homology"/>
<name>A0ABW0YMH6_9BACI</name>
<dbReference type="CDD" id="cd06782">
    <property type="entry name" value="cpPDZ_CPP-like"/>
    <property type="match status" value="1"/>
</dbReference>
<evidence type="ECO:0000256" key="2">
    <source>
        <dbReference type="ARBA" id="ARBA00022670"/>
    </source>
</evidence>
<dbReference type="PANTHER" id="PTHR32060">
    <property type="entry name" value="TAIL-SPECIFIC PROTEASE"/>
    <property type="match status" value="1"/>
</dbReference>
<organism evidence="7 8">
    <name type="scientific">Thalassorhabdus alkalitolerans</name>
    <dbReference type="NCBI Taxonomy" id="2282697"/>
    <lineage>
        <taxon>Bacteria</taxon>
        <taxon>Bacillati</taxon>
        <taxon>Bacillota</taxon>
        <taxon>Bacilli</taxon>
        <taxon>Bacillales</taxon>
        <taxon>Bacillaceae</taxon>
        <taxon>Thalassorhabdus</taxon>
    </lineage>
</organism>
<dbReference type="SMART" id="SM00228">
    <property type="entry name" value="PDZ"/>
    <property type="match status" value="1"/>
</dbReference>
<dbReference type="EMBL" id="JBHSOZ010000002">
    <property type="protein sequence ID" value="MFC5711304.1"/>
    <property type="molecule type" value="Genomic_DNA"/>
</dbReference>
<protein>
    <submittedName>
        <fullName evidence="7">S41 family peptidase</fullName>
    </submittedName>
</protein>
<keyword evidence="3 5" id="KW-0378">Hydrolase</keyword>
<dbReference type="SMART" id="SM00245">
    <property type="entry name" value="TSPc"/>
    <property type="match status" value="1"/>
</dbReference>
<dbReference type="RefSeq" id="WP_385937341.1">
    <property type="nucleotide sequence ID" value="NZ_JBHSOZ010000002.1"/>
</dbReference>
<dbReference type="InterPro" id="IPR036365">
    <property type="entry name" value="PGBD-like_sf"/>
</dbReference>
<keyword evidence="4 5" id="KW-0720">Serine protease</keyword>
<dbReference type="InterPro" id="IPR002477">
    <property type="entry name" value="Peptidoglycan-bd-like"/>
</dbReference>
<dbReference type="Pfam" id="PF01471">
    <property type="entry name" value="PG_binding_1"/>
    <property type="match status" value="1"/>
</dbReference>
<sequence length="501" mass="54198">MDISSKAMGLIAAVAIVAGGGGLYAGSNFLGDNEDRGQEPADEAATEASVNLAEELNPGGQTSDGDFEKVHHAFEIISQQYVEEVDEDLLIEGAIEGMVEKLEDPHSVYMDQETATQFTESLDSHFEGIGAEVSMTDGYVTIVAPFRDSPAEEAGLQPNDQVVEIDGESTEGLSLYEAVLEIRGEKGTVVNLTISRPGNSDSFTVEVERDEIPVETVRSETYEHKGQTVGVLEITSFSENTSHEFTEHLENLENEDIDGLIVDVRGNPGGYLNSVEEIGDQIIPQGESIVQIESREGEVASYVSSLEEEKDYPVVGVIDRGSVSASEILAGALKEAGDYDLVGETTYGKGTVQQPIQLGDGSELKLSLFKWLTSDGNDINEVGVEPTVEVQQPEYFYLAALAVDDEEPLEKDSMGDQIRAAQEMLTGLGYETGRTDGYFDAQTERAVQAFQNSSDIEATGIIDEETANAMHQELVELVRDPDNDEQLKTAIELVVEQSGAE</sequence>
<dbReference type="SUPFAM" id="SSF47090">
    <property type="entry name" value="PGBD-like"/>
    <property type="match status" value="1"/>
</dbReference>
<evidence type="ECO:0000313" key="8">
    <source>
        <dbReference type="Proteomes" id="UP001596142"/>
    </source>
</evidence>
<dbReference type="Pfam" id="PF03572">
    <property type="entry name" value="Peptidase_S41"/>
    <property type="match status" value="1"/>
</dbReference>